<dbReference type="SMART" id="SM00331">
    <property type="entry name" value="PP2C_SIG"/>
    <property type="match status" value="1"/>
</dbReference>
<feature type="domain" description="PPM-type phosphatase" evidence="11">
    <location>
        <begin position="99"/>
        <end position="458"/>
    </location>
</feature>
<comment type="caution">
    <text evidence="12">The sequence shown here is derived from an EMBL/GenBank/DDBJ whole genome shotgun (WGS) entry which is preliminary data.</text>
</comment>
<evidence type="ECO:0000256" key="8">
    <source>
        <dbReference type="ARBA" id="ARBA00023211"/>
    </source>
</evidence>
<evidence type="ECO:0000256" key="9">
    <source>
        <dbReference type="RuleBase" id="RU003465"/>
    </source>
</evidence>
<dbReference type="InterPro" id="IPR000222">
    <property type="entry name" value="PP2C_BS"/>
</dbReference>
<evidence type="ECO:0000256" key="4">
    <source>
        <dbReference type="ARBA" id="ARBA00022723"/>
    </source>
</evidence>
<dbReference type="GO" id="GO:0046872">
    <property type="term" value="F:metal ion binding"/>
    <property type="evidence" value="ECO:0007669"/>
    <property type="project" value="UniProtKB-KW"/>
</dbReference>
<keyword evidence="6" id="KW-0460">Magnesium</keyword>
<evidence type="ECO:0000256" key="10">
    <source>
        <dbReference type="SAM" id="MobiDB-lite"/>
    </source>
</evidence>
<feature type="region of interest" description="Disordered" evidence="10">
    <location>
        <begin position="1"/>
        <end position="77"/>
    </location>
</feature>
<dbReference type="EMBL" id="CAJHUC010000994">
    <property type="protein sequence ID" value="CAD7699335.1"/>
    <property type="molecule type" value="Genomic_DNA"/>
</dbReference>
<dbReference type="Gene3D" id="3.60.40.10">
    <property type="entry name" value="PPM-type phosphatase domain"/>
    <property type="match status" value="1"/>
</dbReference>
<proteinExistence type="inferred from homology"/>
<comment type="cofactor">
    <cofactor evidence="2">
        <name>Mg(2+)</name>
        <dbReference type="ChEBI" id="CHEBI:18420"/>
    </cofactor>
</comment>
<sequence>MAGGGKQSYGGVQVDSRPSSDPPIAGGSVYSAFGAPSVQRPPARSQSPQPSRSSTSEFLRSGCQQQRPIPGLSYSVPLQPEAESCAPIRVGPTQSSCPPHGAKAVCGRRSKMEDAYAIRDDLFQARDLNLETMLPPQLPKKHSLPLGAALEGHSGMERSQDSDDINNNINNKNGTEAASSPDASSDSLHFFGVFDGHGGVEAARHCADRLHQNLHDAWKRRFRPAAAPPKPPRFGKSGHSKAAHADRDHAHTGEAPAVLSHATSHDIKGVFADAFHQTDDEFRHEDVSALVGSTAVIVLVGQRYYLVANCGDSRAVLCRAGQAHPLTVDHKPEREDEMARVEKAGGQVWFWNGARVMGVLAMSRAIGDRSLRPYVIPDPEVTIVPRTTDDTLIIIATDGLWDVVSDQEACTLAMKCLDRAQQKGATDSDAARLTATVLIRAAMDRGSRDNITVVVIDLRASKRARVSSDTVGQECLSPVQIPHGPHGGSLSDRSHCPEVKERIPKGSRTERFIAQ</sequence>
<dbReference type="EC" id="3.1.3.16" evidence="3"/>
<keyword evidence="5 9" id="KW-0378">Hydrolase</keyword>
<evidence type="ECO:0000256" key="2">
    <source>
        <dbReference type="ARBA" id="ARBA00001946"/>
    </source>
</evidence>
<keyword evidence="8" id="KW-0464">Manganese</keyword>
<evidence type="ECO:0000256" key="1">
    <source>
        <dbReference type="ARBA" id="ARBA00001936"/>
    </source>
</evidence>
<dbReference type="InterPro" id="IPR015655">
    <property type="entry name" value="PP2C"/>
</dbReference>
<dbReference type="Proteomes" id="UP000708148">
    <property type="component" value="Unassembled WGS sequence"/>
</dbReference>
<dbReference type="GO" id="GO:0004722">
    <property type="term" value="F:protein serine/threonine phosphatase activity"/>
    <property type="evidence" value="ECO:0007669"/>
    <property type="project" value="UniProtKB-EC"/>
</dbReference>
<feature type="compositionally biased region" description="Low complexity" evidence="10">
    <location>
        <begin position="36"/>
        <end position="56"/>
    </location>
</feature>
<dbReference type="AlphaFoldDB" id="A0A8S1IW63"/>
<protein>
    <recommendedName>
        <fullName evidence="3">protein-serine/threonine phosphatase</fullName>
        <ecNumber evidence="3">3.1.3.16</ecNumber>
    </recommendedName>
</protein>
<dbReference type="FunFam" id="3.60.40.10:FF:000291">
    <property type="entry name" value="Protein phosphatase 2C 50"/>
    <property type="match status" value="1"/>
</dbReference>
<comment type="similarity">
    <text evidence="9">Belongs to the PP2C family.</text>
</comment>
<evidence type="ECO:0000256" key="7">
    <source>
        <dbReference type="ARBA" id="ARBA00022912"/>
    </source>
</evidence>
<evidence type="ECO:0000256" key="5">
    <source>
        <dbReference type="ARBA" id="ARBA00022801"/>
    </source>
</evidence>
<feature type="region of interest" description="Disordered" evidence="10">
    <location>
        <begin position="153"/>
        <end position="183"/>
    </location>
</feature>
<keyword evidence="7 9" id="KW-0904">Protein phosphatase</keyword>
<dbReference type="Pfam" id="PF00481">
    <property type="entry name" value="PP2C"/>
    <property type="match status" value="1"/>
</dbReference>
<feature type="compositionally biased region" description="Low complexity" evidence="10">
    <location>
        <begin position="165"/>
        <end position="183"/>
    </location>
</feature>
<organism evidence="12 13">
    <name type="scientific">Ostreobium quekettii</name>
    <dbReference type="NCBI Taxonomy" id="121088"/>
    <lineage>
        <taxon>Eukaryota</taxon>
        <taxon>Viridiplantae</taxon>
        <taxon>Chlorophyta</taxon>
        <taxon>core chlorophytes</taxon>
        <taxon>Ulvophyceae</taxon>
        <taxon>TCBD clade</taxon>
        <taxon>Bryopsidales</taxon>
        <taxon>Ostreobineae</taxon>
        <taxon>Ostreobiaceae</taxon>
        <taxon>Ostreobium</taxon>
    </lineage>
</organism>
<evidence type="ECO:0000313" key="13">
    <source>
        <dbReference type="Proteomes" id="UP000708148"/>
    </source>
</evidence>
<dbReference type="PROSITE" id="PS01032">
    <property type="entry name" value="PPM_1"/>
    <property type="match status" value="1"/>
</dbReference>
<dbReference type="CDD" id="cd00143">
    <property type="entry name" value="PP2Cc"/>
    <property type="match status" value="1"/>
</dbReference>
<gene>
    <name evidence="12" type="ORF">OSTQU699_LOCUS4694</name>
</gene>
<feature type="region of interest" description="Disordered" evidence="10">
    <location>
        <begin position="224"/>
        <end position="250"/>
    </location>
</feature>
<evidence type="ECO:0000256" key="3">
    <source>
        <dbReference type="ARBA" id="ARBA00013081"/>
    </source>
</evidence>
<name>A0A8S1IW63_9CHLO</name>
<comment type="cofactor">
    <cofactor evidence="1">
        <name>Mn(2+)</name>
        <dbReference type="ChEBI" id="CHEBI:29035"/>
    </cofactor>
</comment>
<keyword evidence="13" id="KW-1185">Reference proteome</keyword>
<evidence type="ECO:0000256" key="6">
    <source>
        <dbReference type="ARBA" id="ARBA00022842"/>
    </source>
</evidence>
<evidence type="ECO:0000313" key="12">
    <source>
        <dbReference type="EMBL" id="CAD7699335.1"/>
    </source>
</evidence>
<dbReference type="SUPFAM" id="SSF81606">
    <property type="entry name" value="PP2C-like"/>
    <property type="match status" value="1"/>
</dbReference>
<accession>A0A8S1IW63</accession>
<evidence type="ECO:0000259" key="11">
    <source>
        <dbReference type="PROSITE" id="PS51746"/>
    </source>
</evidence>
<dbReference type="InterPro" id="IPR036457">
    <property type="entry name" value="PPM-type-like_dom_sf"/>
</dbReference>
<dbReference type="SMART" id="SM00332">
    <property type="entry name" value="PP2Cc"/>
    <property type="match status" value="1"/>
</dbReference>
<dbReference type="PANTHER" id="PTHR47992">
    <property type="entry name" value="PROTEIN PHOSPHATASE"/>
    <property type="match status" value="1"/>
</dbReference>
<reference evidence="12" key="1">
    <citation type="submission" date="2020-12" db="EMBL/GenBank/DDBJ databases">
        <authorList>
            <person name="Iha C."/>
        </authorList>
    </citation>
    <scope>NUCLEOTIDE SEQUENCE</scope>
</reference>
<keyword evidence="4" id="KW-0479">Metal-binding</keyword>
<dbReference type="InterPro" id="IPR001932">
    <property type="entry name" value="PPM-type_phosphatase-like_dom"/>
</dbReference>
<dbReference type="OrthoDB" id="10264738at2759"/>
<dbReference type="PROSITE" id="PS51746">
    <property type="entry name" value="PPM_2"/>
    <property type="match status" value="1"/>
</dbReference>